<reference evidence="9" key="1">
    <citation type="submission" date="2022-07" db="EMBL/GenBank/DDBJ databases">
        <title>Fungi with potential for degradation of polypropylene.</title>
        <authorList>
            <person name="Gostincar C."/>
        </authorList>
    </citation>
    <scope>NUCLEOTIDE SEQUENCE</scope>
    <source>
        <strain evidence="9">EXF-13308</strain>
    </source>
</reference>
<evidence type="ECO:0000256" key="6">
    <source>
        <dbReference type="ARBA" id="ARBA00023242"/>
    </source>
</evidence>
<evidence type="ECO:0000313" key="9">
    <source>
        <dbReference type="EMBL" id="KAJ9157610.1"/>
    </source>
</evidence>
<feature type="compositionally biased region" description="Polar residues" evidence="7">
    <location>
        <begin position="214"/>
        <end position="224"/>
    </location>
</feature>
<keyword evidence="4" id="KW-0238">DNA-binding</keyword>
<keyword evidence="10" id="KW-1185">Reference proteome</keyword>
<dbReference type="InterPro" id="IPR036864">
    <property type="entry name" value="Zn2-C6_fun-type_DNA-bd_sf"/>
</dbReference>
<evidence type="ECO:0000256" key="5">
    <source>
        <dbReference type="ARBA" id="ARBA00023163"/>
    </source>
</evidence>
<dbReference type="Pfam" id="PF11951">
    <property type="entry name" value="Fungal_trans_2"/>
    <property type="match status" value="1"/>
</dbReference>
<evidence type="ECO:0000256" key="1">
    <source>
        <dbReference type="ARBA" id="ARBA00004123"/>
    </source>
</evidence>
<dbReference type="SMART" id="SM00066">
    <property type="entry name" value="GAL4"/>
    <property type="match status" value="1"/>
</dbReference>
<name>A0AA38S7E6_9PEZI</name>
<evidence type="ECO:0000259" key="8">
    <source>
        <dbReference type="PROSITE" id="PS50048"/>
    </source>
</evidence>
<feature type="compositionally biased region" description="Polar residues" evidence="7">
    <location>
        <begin position="70"/>
        <end position="98"/>
    </location>
</feature>
<dbReference type="AlphaFoldDB" id="A0AA38S7E6"/>
<dbReference type="EMBL" id="JANBVO010000001">
    <property type="protein sequence ID" value="KAJ9157610.1"/>
    <property type="molecule type" value="Genomic_DNA"/>
</dbReference>
<accession>A0AA38S7E6</accession>
<dbReference type="InterPro" id="IPR001138">
    <property type="entry name" value="Zn2Cys6_DnaBD"/>
</dbReference>
<dbReference type="PANTHER" id="PTHR37534:SF43">
    <property type="entry name" value="FINGER DOMAIN PROTEIN, PUTATIVE (AFU_ORTHOLOGUE AFUA_1G01850)-RELATED"/>
    <property type="match status" value="1"/>
</dbReference>
<organism evidence="9 10">
    <name type="scientific">Pleurostoma richardsiae</name>
    <dbReference type="NCBI Taxonomy" id="41990"/>
    <lineage>
        <taxon>Eukaryota</taxon>
        <taxon>Fungi</taxon>
        <taxon>Dikarya</taxon>
        <taxon>Ascomycota</taxon>
        <taxon>Pezizomycotina</taxon>
        <taxon>Sordariomycetes</taxon>
        <taxon>Sordariomycetidae</taxon>
        <taxon>Calosphaeriales</taxon>
        <taxon>Pleurostomataceae</taxon>
        <taxon>Pleurostoma</taxon>
    </lineage>
</organism>
<dbReference type="PANTHER" id="PTHR37534">
    <property type="entry name" value="TRANSCRIPTIONAL ACTIVATOR PROTEIN UGA3"/>
    <property type="match status" value="1"/>
</dbReference>
<dbReference type="PROSITE" id="PS50048">
    <property type="entry name" value="ZN2_CY6_FUNGAL_2"/>
    <property type="match status" value="1"/>
</dbReference>
<dbReference type="GO" id="GO:0005634">
    <property type="term" value="C:nucleus"/>
    <property type="evidence" value="ECO:0007669"/>
    <property type="project" value="UniProtKB-SubCell"/>
</dbReference>
<evidence type="ECO:0000256" key="3">
    <source>
        <dbReference type="ARBA" id="ARBA00023015"/>
    </source>
</evidence>
<keyword evidence="2" id="KW-0862">Zinc</keyword>
<comment type="subcellular location">
    <subcellularLocation>
        <location evidence="1">Nucleus</location>
    </subcellularLocation>
</comment>
<dbReference type="GO" id="GO:0000981">
    <property type="term" value="F:DNA-binding transcription factor activity, RNA polymerase II-specific"/>
    <property type="evidence" value="ECO:0007669"/>
    <property type="project" value="InterPro"/>
</dbReference>
<dbReference type="CDD" id="cd00067">
    <property type="entry name" value="GAL4"/>
    <property type="match status" value="1"/>
</dbReference>
<evidence type="ECO:0000256" key="4">
    <source>
        <dbReference type="ARBA" id="ARBA00023125"/>
    </source>
</evidence>
<dbReference type="InterPro" id="IPR021858">
    <property type="entry name" value="Fun_TF"/>
</dbReference>
<gene>
    <name evidence="9" type="ORF">NKR23_g149</name>
</gene>
<feature type="region of interest" description="Disordered" evidence="7">
    <location>
        <begin position="204"/>
        <end position="298"/>
    </location>
</feature>
<keyword evidence="3" id="KW-0805">Transcription regulation</keyword>
<evidence type="ECO:0000256" key="2">
    <source>
        <dbReference type="ARBA" id="ARBA00022833"/>
    </source>
</evidence>
<feature type="compositionally biased region" description="Polar residues" evidence="7">
    <location>
        <begin position="263"/>
        <end position="280"/>
    </location>
</feature>
<evidence type="ECO:0000313" key="10">
    <source>
        <dbReference type="Proteomes" id="UP001174694"/>
    </source>
</evidence>
<dbReference type="Proteomes" id="UP001174694">
    <property type="component" value="Unassembled WGS sequence"/>
</dbReference>
<keyword evidence="6" id="KW-0539">Nucleus</keyword>
<evidence type="ECO:0000256" key="7">
    <source>
        <dbReference type="SAM" id="MobiDB-lite"/>
    </source>
</evidence>
<keyword evidence="5" id="KW-0804">Transcription</keyword>
<feature type="region of interest" description="Disordered" evidence="7">
    <location>
        <begin position="70"/>
        <end position="159"/>
    </location>
</feature>
<protein>
    <submittedName>
        <fullName evidence="9">Acriflavine sensitivity control protein acr-2</fullName>
    </submittedName>
</protein>
<sequence>MPRPKRPGAPEPKKRSRNGCWPCKARKVKCDEQHPICVNCQRTGETCDYSIRLNWEGRRRRKSGFESIVFHSTPSSAPTRSSQSLGDASTISTASSPLPSAREFPESVLDPAILGQSHGGGSQDLPPQANTFMFPAGQPISEYPGGDQDPPLFSPTSAAPVPTLPSPYFEDVVEPALRQTTTKSEVNFGSLQWMPAHKRVRCTVEAGSEGPRQSRISSPASTCDSAAATPRFYSGTSHVSADSPLTPAASSTYSDDDPRNGSRAGQQSPEVRRLSVNSLLSGPPGQNAPQEVNLPGPAKSTLRLDTRLSQIENSVFYGIDRGFKDLDMGKNDDMNAITGSSPKLSRNPRDVLFSGSGGDDVHSEFGFGVETNDLDYGTGGYYDKPVVVRIPRIMEPLPAKLRENPMNLMYFHHFLNHTARVLVPHDDPESNPFRTILPQMALTNDNLLSLLLAYSASHRARLLQQPEPAMRIALWVQDIFPALREALNDPTRLISKANIATAIMLASLEIISPTAFGYAIPWQKHLSLARELITSRPGVLRWGRTGSREDLVCSFLWSWLAYLDVLGTLSGAATESSPVWVLDYEPDDHPGEQDEIDCIMGFTTRCVYILARIAELARECDARRIGPDHRIIPGWQPDAATAAKAWGLEAEVKASLVAPIQPCKHIHNGGGVARWDRMEMAATNQAFHWAALVHLHRRVLGKPSGHEDVQAAVLRIHACLERVRSGSTAEACLLFPMFTAGCDTAGEAGRAVILERVATVEANGMMQVHKARRLMQRVWETGQPWETLLSTEFIG</sequence>
<dbReference type="GO" id="GO:0008270">
    <property type="term" value="F:zinc ion binding"/>
    <property type="evidence" value="ECO:0007669"/>
    <property type="project" value="InterPro"/>
</dbReference>
<dbReference type="PROSITE" id="PS00463">
    <property type="entry name" value="ZN2_CY6_FUNGAL_1"/>
    <property type="match status" value="1"/>
</dbReference>
<dbReference type="GO" id="GO:0000976">
    <property type="term" value="F:transcription cis-regulatory region binding"/>
    <property type="evidence" value="ECO:0007669"/>
    <property type="project" value="TreeGrafter"/>
</dbReference>
<dbReference type="GO" id="GO:0045944">
    <property type="term" value="P:positive regulation of transcription by RNA polymerase II"/>
    <property type="evidence" value="ECO:0007669"/>
    <property type="project" value="TreeGrafter"/>
</dbReference>
<feature type="domain" description="Zn(2)-C6 fungal-type" evidence="8">
    <location>
        <begin position="19"/>
        <end position="49"/>
    </location>
</feature>
<dbReference type="Pfam" id="PF00172">
    <property type="entry name" value="Zn_clus"/>
    <property type="match status" value="1"/>
</dbReference>
<proteinExistence type="predicted"/>
<comment type="caution">
    <text evidence="9">The sequence shown here is derived from an EMBL/GenBank/DDBJ whole genome shotgun (WGS) entry which is preliminary data.</text>
</comment>
<dbReference type="SUPFAM" id="SSF57701">
    <property type="entry name" value="Zn2/Cys6 DNA-binding domain"/>
    <property type="match status" value="1"/>
</dbReference>
<dbReference type="Gene3D" id="4.10.240.10">
    <property type="entry name" value="Zn(2)-C6 fungal-type DNA-binding domain"/>
    <property type="match status" value="1"/>
</dbReference>